<dbReference type="RefSeq" id="WP_189007476.1">
    <property type="nucleotide sequence ID" value="NZ_BMPP01000007.1"/>
</dbReference>
<name>A0ABQ2EWR5_9DEIO</name>
<feature type="compositionally biased region" description="Basic and acidic residues" evidence="1">
    <location>
        <begin position="644"/>
        <end position="663"/>
    </location>
</feature>
<dbReference type="Proteomes" id="UP000647587">
    <property type="component" value="Unassembled WGS sequence"/>
</dbReference>
<evidence type="ECO:0000256" key="1">
    <source>
        <dbReference type="SAM" id="MobiDB-lite"/>
    </source>
</evidence>
<evidence type="ECO:0000313" key="3">
    <source>
        <dbReference type="Proteomes" id="UP000647587"/>
    </source>
</evidence>
<reference evidence="3" key="1">
    <citation type="journal article" date="2019" name="Int. J. Syst. Evol. Microbiol.">
        <title>The Global Catalogue of Microorganisms (GCM) 10K type strain sequencing project: providing services to taxonomists for standard genome sequencing and annotation.</title>
        <authorList>
            <consortium name="The Broad Institute Genomics Platform"/>
            <consortium name="The Broad Institute Genome Sequencing Center for Infectious Disease"/>
            <person name="Wu L."/>
            <person name="Ma J."/>
        </authorList>
    </citation>
    <scope>NUCLEOTIDE SEQUENCE [LARGE SCALE GENOMIC DNA]</scope>
    <source>
        <strain evidence="3">JCM 30331</strain>
    </source>
</reference>
<evidence type="ECO:0000313" key="2">
    <source>
        <dbReference type="EMBL" id="GGK25905.1"/>
    </source>
</evidence>
<sequence length="700" mass="74342">MHRSDAGKRLTSVMNSAGKTVAAAANFARNPVKGVADGTSAIGRYASGKVTQFKKWYATPEGKAKFWKGVALTAVGVATVASGGALTAPALALAAGISAGGGVAARVVENKVFNAAAAAKQKNDRKYQYKAKSTFGGVTAKSMAIDAVVGSVGGPVFKFAGKALVGTAAALGKGALPAARGLAQLGAAAARGSGRATARLAARVIPRNVQKIFAQVGRLVSRNVAQPILKTGRGLAAGARKMASKAGAGLMKVKNSAVQRLTSVTAQPHAALSAAQRKAVRFLVRETPNLRRIARQTPTAVRDFVQKRVTAARRVDHRLLTRWKMQVRRSPTVKLARTFKNAVDTLGNHLSKNVLVKGKMALADGFDALKARVGEKVSRTSIAPHVRSSAGKMSSHLDDIVARNPDGHFSKAILEFRSSGTAIRTHLNKVWGEASQGLNKDLSRLLGRHGSVQADFRHLAEQGNRALYEQEVAAARTLATDRLRRKIEQDTERALLAQRPVPGVQVDIEAVREQARQAAQNAVSQASERLTRQAETFVARHPSTLLEEAALKTHALEEATKATEHFFGKNAAGKGLLERTGLALTAPARAPINERLERYTKIAQAMRGSTPLASTALVGVETVNETLAKGIQTNLENQLKDKVNDLKGTGSEKKPKKATEKDGSALASVLDETLKELFAPYTLEEVESDIAKKMNMKGGE</sequence>
<gene>
    <name evidence="2" type="ORF">GCM10008955_19570</name>
</gene>
<dbReference type="EMBL" id="BMPP01000007">
    <property type="protein sequence ID" value="GGK25905.1"/>
    <property type="molecule type" value="Genomic_DNA"/>
</dbReference>
<accession>A0ABQ2EWR5</accession>
<feature type="region of interest" description="Disordered" evidence="1">
    <location>
        <begin position="644"/>
        <end position="664"/>
    </location>
</feature>
<keyword evidence="3" id="KW-1185">Reference proteome</keyword>
<comment type="caution">
    <text evidence="2">The sequence shown here is derived from an EMBL/GenBank/DDBJ whole genome shotgun (WGS) entry which is preliminary data.</text>
</comment>
<organism evidence="2 3">
    <name type="scientific">Deinococcus malanensis</name>
    <dbReference type="NCBI Taxonomy" id="1706855"/>
    <lineage>
        <taxon>Bacteria</taxon>
        <taxon>Thermotogati</taxon>
        <taxon>Deinococcota</taxon>
        <taxon>Deinococci</taxon>
        <taxon>Deinococcales</taxon>
        <taxon>Deinococcaceae</taxon>
        <taxon>Deinococcus</taxon>
    </lineage>
</organism>
<proteinExistence type="predicted"/>
<protein>
    <submittedName>
        <fullName evidence="2">Uncharacterized protein</fullName>
    </submittedName>
</protein>